<accession>A0A2P2NJA0</accession>
<name>A0A2P2NJA0_RHIMU</name>
<reference evidence="2" key="1">
    <citation type="submission" date="2018-02" db="EMBL/GenBank/DDBJ databases">
        <title>Rhizophora mucronata_Transcriptome.</title>
        <authorList>
            <person name="Meera S.P."/>
            <person name="Sreeshan A."/>
            <person name="Augustine A."/>
        </authorList>
    </citation>
    <scope>NUCLEOTIDE SEQUENCE</scope>
    <source>
        <tissue evidence="2">Leaf</tissue>
    </source>
</reference>
<organism evidence="2">
    <name type="scientific">Rhizophora mucronata</name>
    <name type="common">Asiatic mangrove</name>
    <dbReference type="NCBI Taxonomy" id="61149"/>
    <lineage>
        <taxon>Eukaryota</taxon>
        <taxon>Viridiplantae</taxon>
        <taxon>Streptophyta</taxon>
        <taxon>Embryophyta</taxon>
        <taxon>Tracheophyta</taxon>
        <taxon>Spermatophyta</taxon>
        <taxon>Magnoliopsida</taxon>
        <taxon>eudicotyledons</taxon>
        <taxon>Gunneridae</taxon>
        <taxon>Pentapetalae</taxon>
        <taxon>rosids</taxon>
        <taxon>fabids</taxon>
        <taxon>Malpighiales</taxon>
        <taxon>Rhizophoraceae</taxon>
        <taxon>Rhizophora</taxon>
    </lineage>
</organism>
<sequence>MLSCSLGIILKLFILPGSLFHVSELVCHVQLNFFRFSPSSSRIRKGVKIILRNASNSLKTSILQNLVAL</sequence>
<evidence type="ECO:0008006" key="3">
    <source>
        <dbReference type="Google" id="ProtNLM"/>
    </source>
</evidence>
<dbReference type="AlphaFoldDB" id="A0A2P2NJA0"/>
<proteinExistence type="predicted"/>
<keyword evidence="1" id="KW-0732">Signal</keyword>
<feature type="chain" id="PRO_5015104842" description="Secreted protein" evidence="1">
    <location>
        <begin position="21"/>
        <end position="69"/>
    </location>
</feature>
<evidence type="ECO:0000313" key="2">
    <source>
        <dbReference type="EMBL" id="MBX42539.1"/>
    </source>
</evidence>
<protein>
    <recommendedName>
        <fullName evidence="3">Secreted protein</fullName>
    </recommendedName>
</protein>
<dbReference type="EMBL" id="GGEC01062055">
    <property type="protein sequence ID" value="MBX42539.1"/>
    <property type="molecule type" value="Transcribed_RNA"/>
</dbReference>
<feature type="signal peptide" evidence="1">
    <location>
        <begin position="1"/>
        <end position="20"/>
    </location>
</feature>
<evidence type="ECO:0000256" key="1">
    <source>
        <dbReference type="SAM" id="SignalP"/>
    </source>
</evidence>